<feature type="domain" description="Outer membrane protein beta-barrel" evidence="3">
    <location>
        <begin position="9"/>
        <end position="154"/>
    </location>
</feature>
<sequence length="184" mass="20002">MKKLLLSTLLLATSFAAIQAQTERGDWMVGGNFRLNTSGNTEISLTPNAGIFFIQNFAFGGNVNLNYSKSGSVKTTAFGIGPYLRYYFGHDQVRPILHTNFNFLSSKTKFNGTSTTNNGTNFFIGGGAAVFIGENASLDILGGYDHSDYNGANGTGGFALNIGFQIYLHKHQMDKMRGRKAKSE</sequence>
<dbReference type="EMBL" id="JAKLTR010000009">
    <property type="protein sequence ID" value="MCG2615569.1"/>
    <property type="molecule type" value="Genomic_DNA"/>
</dbReference>
<evidence type="ECO:0000313" key="4">
    <source>
        <dbReference type="EMBL" id="MCG2615569.1"/>
    </source>
</evidence>
<feature type="signal peptide" evidence="2">
    <location>
        <begin position="1"/>
        <end position="19"/>
    </location>
</feature>
<organism evidence="4 5">
    <name type="scientific">Terrimonas ginsenosidimutans</name>
    <dbReference type="NCBI Taxonomy" id="2908004"/>
    <lineage>
        <taxon>Bacteria</taxon>
        <taxon>Pseudomonadati</taxon>
        <taxon>Bacteroidota</taxon>
        <taxon>Chitinophagia</taxon>
        <taxon>Chitinophagales</taxon>
        <taxon>Chitinophagaceae</taxon>
        <taxon>Terrimonas</taxon>
    </lineage>
</organism>
<evidence type="ECO:0000256" key="2">
    <source>
        <dbReference type="SAM" id="SignalP"/>
    </source>
</evidence>
<dbReference type="Pfam" id="PF13505">
    <property type="entry name" value="OMP_b-brl"/>
    <property type="match status" value="1"/>
</dbReference>
<evidence type="ECO:0000313" key="5">
    <source>
        <dbReference type="Proteomes" id="UP001165367"/>
    </source>
</evidence>
<proteinExistence type="predicted"/>
<feature type="chain" id="PRO_5046545652" evidence="2">
    <location>
        <begin position="20"/>
        <end position="184"/>
    </location>
</feature>
<keyword evidence="5" id="KW-1185">Reference proteome</keyword>
<dbReference type="RefSeq" id="WP_237873466.1">
    <property type="nucleotide sequence ID" value="NZ_JAKLTR010000009.1"/>
</dbReference>
<gene>
    <name evidence="4" type="ORF">LZZ85_14810</name>
</gene>
<protein>
    <submittedName>
        <fullName evidence="4">Porin family protein</fullName>
    </submittedName>
</protein>
<accession>A0ABS9KTA2</accession>
<dbReference type="InterPro" id="IPR027385">
    <property type="entry name" value="Beta-barrel_OMP"/>
</dbReference>
<keyword evidence="1 2" id="KW-0732">Signal</keyword>
<evidence type="ECO:0000256" key="1">
    <source>
        <dbReference type="ARBA" id="ARBA00022729"/>
    </source>
</evidence>
<reference evidence="4" key="1">
    <citation type="submission" date="2022-01" db="EMBL/GenBank/DDBJ databases">
        <authorList>
            <person name="Jo J.-H."/>
            <person name="Im W.-T."/>
        </authorList>
    </citation>
    <scope>NUCLEOTIDE SEQUENCE</scope>
    <source>
        <strain evidence="4">NA20</strain>
    </source>
</reference>
<evidence type="ECO:0000259" key="3">
    <source>
        <dbReference type="Pfam" id="PF13505"/>
    </source>
</evidence>
<dbReference type="Proteomes" id="UP001165367">
    <property type="component" value="Unassembled WGS sequence"/>
</dbReference>
<comment type="caution">
    <text evidence="4">The sequence shown here is derived from an EMBL/GenBank/DDBJ whole genome shotgun (WGS) entry which is preliminary data.</text>
</comment>
<name>A0ABS9KTA2_9BACT</name>